<dbReference type="Gene3D" id="3.40.50.720">
    <property type="entry name" value="NAD(P)-binding Rossmann-like Domain"/>
    <property type="match status" value="1"/>
</dbReference>
<evidence type="ECO:0000313" key="4">
    <source>
        <dbReference type="Proteomes" id="UP000053859"/>
    </source>
</evidence>
<gene>
    <name evidence="3" type="ORF">SAZU_6134</name>
</gene>
<accession>A0A0K8PU56</accession>
<evidence type="ECO:0000256" key="1">
    <source>
        <dbReference type="ARBA" id="ARBA00022857"/>
    </source>
</evidence>
<dbReference type="EMBL" id="DF968367">
    <property type="protein sequence ID" value="GAP51273.1"/>
    <property type="molecule type" value="Genomic_DNA"/>
</dbReference>
<name>A0A0K8PU56_STRAJ</name>
<dbReference type="OrthoDB" id="9778690at2"/>
<dbReference type="InterPro" id="IPR013149">
    <property type="entry name" value="ADH-like_C"/>
</dbReference>
<dbReference type="PANTHER" id="PTHR44154:SF1">
    <property type="entry name" value="QUINONE OXIDOREDUCTASE"/>
    <property type="match status" value="1"/>
</dbReference>
<dbReference type="Proteomes" id="UP000053859">
    <property type="component" value="Unassembled WGS sequence"/>
</dbReference>
<proteinExistence type="predicted"/>
<evidence type="ECO:0000313" key="3">
    <source>
        <dbReference type="EMBL" id="GAP51273.1"/>
    </source>
</evidence>
<dbReference type="PATRIC" id="fig|146537.3.peg.6449"/>
<dbReference type="AlphaFoldDB" id="A0A0K8PU56"/>
<dbReference type="InterPro" id="IPR036291">
    <property type="entry name" value="NAD(P)-bd_dom_sf"/>
</dbReference>
<reference evidence="3" key="1">
    <citation type="journal article" date="2015" name="Genome Announc.">
        <title>Draft Genome Sequence of Thiostrepton-Producing Streptomyces azureus ATCC 14921.</title>
        <authorList>
            <person name="Sakihara K."/>
            <person name="Maeda J."/>
            <person name="Tashiro K."/>
            <person name="Fujino Y."/>
            <person name="Kuhara S."/>
            <person name="Ohshima T."/>
            <person name="Ogata S."/>
            <person name="Doi K."/>
        </authorList>
    </citation>
    <scope>NUCLEOTIDE SEQUENCE [LARGE SCALE GENOMIC DNA]</scope>
    <source>
        <strain evidence="3">ATCC14921</strain>
    </source>
</reference>
<dbReference type="Pfam" id="PF00107">
    <property type="entry name" value="ADH_zinc_N"/>
    <property type="match status" value="1"/>
</dbReference>
<keyword evidence="1" id="KW-0521">NADP</keyword>
<feature type="domain" description="Alcohol dehydrogenase-like C-terminal" evidence="2">
    <location>
        <begin position="7"/>
        <end position="64"/>
    </location>
</feature>
<protein>
    <submittedName>
        <fullName evidence="3">Type I polyketide synthase</fullName>
    </submittedName>
</protein>
<keyword evidence="4" id="KW-1185">Reference proteome</keyword>
<evidence type="ECO:0000259" key="2">
    <source>
        <dbReference type="Pfam" id="PF00107"/>
    </source>
</evidence>
<dbReference type="InterPro" id="IPR051603">
    <property type="entry name" value="Zinc-ADH_QOR/CCCR"/>
</dbReference>
<organism evidence="3 4">
    <name type="scientific">Streptomyces azureus</name>
    <dbReference type="NCBI Taxonomy" id="146537"/>
    <lineage>
        <taxon>Bacteria</taxon>
        <taxon>Bacillati</taxon>
        <taxon>Actinomycetota</taxon>
        <taxon>Actinomycetes</taxon>
        <taxon>Kitasatosporales</taxon>
        <taxon>Streptomycetaceae</taxon>
        <taxon>Streptomyces</taxon>
    </lineage>
</organism>
<dbReference type="SUPFAM" id="SSF51735">
    <property type="entry name" value="NAD(P)-binding Rossmann-fold domains"/>
    <property type="match status" value="1"/>
</dbReference>
<dbReference type="PANTHER" id="PTHR44154">
    <property type="entry name" value="QUINONE OXIDOREDUCTASE"/>
    <property type="match status" value="1"/>
</dbReference>
<sequence>MHGGAGAVGLAALQCARARGARVIATAGTETKRAMLRSLGAWHVLDSRSLGFVPRVRELTEGRPTSASTRC</sequence>